<dbReference type="Gene3D" id="3.30.530.20">
    <property type="match status" value="1"/>
</dbReference>
<feature type="region of interest" description="Disordered" evidence="1">
    <location>
        <begin position="1"/>
        <end position="67"/>
    </location>
</feature>
<name>A0ABQ6MK37_9STRA</name>
<comment type="caution">
    <text evidence="2">The sequence shown here is derived from an EMBL/GenBank/DDBJ whole genome shotgun (WGS) entry which is preliminary data.</text>
</comment>
<accession>A0ABQ6MK37</accession>
<protein>
    <submittedName>
        <fullName evidence="2">Uncharacterized protein</fullName>
    </submittedName>
</protein>
<reference evidence="2 3" key="1">
    <citation type="journal article" date="2023" name="Commun. Biol.">
        <title>Genome analysis of Parmales, the sister group of diatoms, reveals the evolutionary specialization of diatoms from phago-mixotrophs to photoautotrophs.</title>
        <authorList>
            <person name="Ban H."/>
            <person name="Sato S."/>
            <person name="Yoshikawa S."/>
            <person name="Yamada K."/>
            <person name="Nakamura Y."/>
            <person name="Ichinomiya M."/>
            <person name="Sato N."/>
            <person name="Blanc-Mathieu R."/>
            <person name="Endo H."/>
            <person name="Kuwata A."/>
            <person name="Ogata H."/>
        </authorList>
    </citation>
    <scope>NUCLEOTIDE SEQUENCE [LARGE SCALE GENOMIC DNA]</scope>
</reference>
<organism evidence="2 3">
    <name type="scientific">Tetraparma gracilis</name>
    <dbReference type="NCBI Taxonomy" id="2962635"/>
    <lineage>
        <taxon>Eukaryota</taxon>
        <taxon>Sar</taxon>
        <taxon>Stramenopiles</taxon>
        <taxon>Ochrophyta</taxon>
        <taxon>Bolidophyceae</taxon>
        <taxon>Parmales</taxon>
        <taxon>Triparmaceae</taxon>
        <taxon>Tetraparma</taxon>
    </lineage>
</organism>
<evidence type="ECO:0000313" key="2">
    <source>
        <dbReference type="EMBL" id="GMI28031.1"/>
    </source>
</evidence>
<dbReference type="SUPFAM" id="SSF55961">
    <property type="entry name" value="Bet v1-like"/>
    <property type="match status" value="1"/>
</dbReference>
<feature type="compositionally biased region" description="Low complexity" evidence="1">
    <location>
        <begin position="47"/>
        <end position="57"/>
    </location>
</feature>
<feature type="compositionally biased region" description="Pro residues" evidence="1">
    <location>
        <begin position="1"/>
        <end position="19"/>
    </location>
</feature>
<gene>
    <name evidence="2" type="ORF">TeGR_g12097</name>
</gene>
<proteinExistence type="predicted"/>
<feature type="region of interest" description="Disordered" evidence="1">
    <location>
        <begin position="87"/>
        <end position="107"/>
    </location>
</feature>
<dbReference type="InterPro" id="IPR023393">
    <property type="entry name" value="START-like_dom_sf"/>
</dbReference>
<keyword evidence="3" id="KW-1185">Reference proteome</keyword>
<dbReference type="EMBL" id="BRYB01005717">
    <property type="protein sequence ID" value="GMI28031.1"/>
    <property type="molecule type" value="Genomic_DNA"/>
</dbReference>
<dbReference type="Proteomes" id="UP001165060">
    <property type="component" value="Unassembled WGS sequence"/>
</dbReference>
<evidence type="ECO:0000256" key="1">
    <source>
        <dbReference type="SAM" id="MobiDB-lite"/>
    </source>
</evidence>
<sequence>MRIQPSSPPASPAPPPPTPGATALVHPSGVSDQITPLTPSTPPAPSSIPARSPPAATLNPAPSNPLVDRIKSAQSSLANNPILQAISGGEEEEPDDTSTHRSVGVDPDFYDMVDDDIISILLDACKPLFDLVSSSSSPDSKNSTMKPADLLMSTAKLIIAAGFKMKEQARQEMAEEDLGGGMFDEVVREVRKAAASYTLPQVYETDEEETLNTQLAHHEAPDRSLKKYKTGTKLYTCEIADTGSGKKVRGRLEVRGPLEQVVAYWMGHISKYSNHGRSENEQPVTGERRNDHSVVVKVLVPMPTPFNDREVVARSLWKKLDENTYFMSQLSCEHTNFPIRADVVRFSMERTFKLTRIGPKMTLFEWAANLNLNGSIPRSVNDAVMVGKVVKSLINFAKFFSCVCPADSFDEGDGTVLGRLMFLQLHPHRQNRDLLNEKILDVIRTTNVLRSAQAKYR</sequence>
<evidence type="ECO:0000313" key="3">
    <source>
        <dbReference type="Proteomes" id="UP001165060"/>
    </source>
</evidence>
<dbReference type="CDD" id="cd00177">
    <property type="entry name" value="START"/>
    <property type="match status" value="1"/>
</dbReference>